<evidence type="ECO:0000313" key="4">
    <source>
        <dbReference type="Proteomes" id="UP000198781"/>
    </source>
</evidence>
<gene>
    <name evidence="3" type="ORF">SAMN05192589_102113</name>
</gene>
<feature type="region of interest" description="Disordered" evidence="2">
    <location>
        <begin position="231"/>
        <end position="284"/>
    </location>
</feature>
<organism evidence="3 4">
    <name type="scientific">Paracidovorax valerianellae</name>
    <dbReference type="NCBI Taxonomy" id="187868"/>
    <lineage>
        <taxon>Bacteria</taxon>
        <taxon>Pseudomonadati</taxon>
        <taxon>Pseudomonadota</taxon>
        <taxon>Betaproteobacteria</taxon>
        <taxon>Burkholderiales</taxon>
        <taxon>Comamonadaceae</taxon>
        <taxon>Paracidovorax</taxon>
    </lineage>
</organism>
<keyword evidence="4" id="KW-1185">Reference proteome</keyword>
<dbReference type="Proteomes" id="UP000198781">
    <property type="component" value="Unassembled WGS sequence"/>
</dbReference>
<dbReference type="STRING" id="187868.SAMN05192589_102113"/>
<proteinExistence type="predicted"/>
<evidence type="ECO:0000256" key="1">
    <source>
        <dbReference type="SAM" id="Coils"/>
    </source>
</evidence>
<dbReference type="NCBIfam" id="TIGR03761">
    <property type="entry name" value="ICE_PFL4669"/>
    <property type="match status" value="1"/>
</dbReference>
<feature type="coiled-coil region" evidence="1">
    <location>
        <begin position="74"/>
        <end position="101"/>
    </location>
</feature>
<dbReference type="Pfam" id="PF08900">
    <property type="entry name" value="AcaB"/>
    <property type="match status" value="1"/>
</dbReference>
<name>A0A1G6LBR4_9BURK</name>
<protein>
    <submittedName>
        <fullName evidence="3">Integrating conjugative element protein, PFL_4669 family</fullName>
    </submittedName>
</protein>
<evidence type="ECO:0000256" key="2">
    <source>
        <dbReference type="SAM" id="MobiDB-lite"/>
    </source>
</evidence>
<accession>A0A1G6LBR4</accession>
<evidence type="ECO:0000313" key="3">
    <source>
        <dbReference type="EMBL" id="SDC40195.1"/>
    </source>
</evidence>
<dbReference type="RefSeq" id="WP_245711223.1">
    <property type="nucleotide sequence ID" value="NZ_FMZC01000002.1"/>
</dbReference>
<dbReference type="AlphaFoldDB" id="A0A1G6LBR4"/>
<reference evidence="3 4" key="1">
    <citation type="submission" date="2016-10" db="EMBL/GenBank/DDBJ databases">
        <authorList>
            <person name="de Groot N.N."/>
        </authorList>
    </citation>
    <scope>NUCLEOTIDE SEQUENCE [LARGE SCALE GENOMIC DNA]</scope>
    <source>
        <strain evidence="3 4">DSM 16619</strain>
    </source>
</reference>
<dbReference type="InterPro" id="IPR014996">
    <property type="entry name" value="AcaB"/>
</dbReference>
<keyword evidence="1" id="KW-0175">Coiled coil</keyword>
<sequence length="284" mass="30541">MAEASNPPALQLNLGSLRSAMSLTLHTHHASRIWHGRAAAEGRPGIVGLNGYIAVMNKMKRGAEQDDPYSDWWMLRIEEKLAQTDTALRQLREQVDSALADVPPALSLGDNLNVQPIRLPLFVNAQLGFMAVYLLADYDELARKLILAHHTALIDRSTLERWLNEGAHALRSLFSLAQQYRYSGCTRDDFAAKNAAARAALEKFGELPQEVLEGTRRSRYAPPIVRRSALAATARSSGSTDGGGAGGDDEGTFAIEGDGRPVPGTADVSPSATRDGEDGGGTPA</sequence>
<dbReference type="EMBL" id="FMZC01000002">
    <property type="protein sequence ID" value="SDC40195.1"/>
    <property type="molecule type" value="Genomic_DNA"/>
</dbReference>